<accession>A0ABW3CGH0</accession>
<keyword evidence="2" id="KW-1185">Reference proteome</keyword>
<proteinExistence type="predicted"/>
<sequence length="103" mass="11807">MSGGSYDYLYVWTNDIQQLIARRHHLKAMAERLAGLPYARDAAIETERIAAALERLEIQVTARAEALDDVWKAVEWWDSGDWGEDAVKKALAEYRGDQPEEDR</sequence>
<protein>
    <submittedName>
        <fullName evidence="1">Uncharacterized protein</fullName>
    </submittedName>
</protein>
<organism evidence="1 2">
    <name type="scientific">Actinomadura adrarensis</name>
    <dbReference type="NCBI Taxonomy" id="1819600"/>
    <lineage>
        <taxon>Bacteria</taxon>
        <taxon>Bacillati</taxon>
        <taxon>Actinomycetota</taxon>
        <taxon>Actinomycetes</taxon>
        <taxon>Streptosporangiales</taxon>
        <taxon>Thermomonosporaceae</taxon>
        <taxon>Actinomadura</taxon>
    </lineage>
</organism>
<evidence type="ECO:0000313" key="2">
    <source>
        <dbReference type="Proteomes" id="UP001597083"/>
    </source>
</evidence>
<reference evidence="2" key="1">
    <citation type="journal article" date="2019" name="Int. J. Syst. Evol. Microbiol.">
        <title>The Global Catalogue of Microorganisms (GCM) 10K type strain sequencing project: providing services to taxonomists for standard genome sequencing and annotation.</title>
        <authorList>
            <consortium name="The Broad Institute Genomics Platform"/>
            <consortium name="The Broad Institute Genome Sequencing Center for Infectious Disease"/>
            <person name="Wu L."/>
            <person name="Ma J."/>
        </authorList>
    </citation>
    <scope>NUCLEOTIDE SEQUENCE [LARGE SCALE GENOMIC DNA]</scope>
    <source>
        <strain evidence="2">JCM 31696</strain>
    </source>
</reference>
<name>A0ABW3CGH0_9ACTN</name>
<comment type="caution">
    <text evidence="1">The sequence shown here is derived from an EMBL/GenBank/DDBJ whole genome shotgun (WGS) entry which is preliminary data.</text>
</comment>
<evidence type="ECO:0000313" key="1">
    <source>
        <dbReference type="EMBL" id="MFD0853580.1"/>
    </source>
</evidence>
<dbReference type="EMBL" id="JBHTIR010002287">
    <property type="protein sequence ID" value="MFD0853580.1"/>
    <property type="molecule type" value="Genomic_DNA"/>
</dbReference>
<dbReference type="Proteomes" id="UP001597083">
    <property type="component" value="Unassembled WGS sequence"/>
</dbReference>
<gene>
    <name evidence="1" type="ORF">ACFQ07_15190</name>
</gene>